<accession>A0A401RKX1</accession>
<evidence type="ECO:0000313" key="2">
    <source>
        <dbReference type="Proteomes" id="UP000287033"/>
    </source>
</evidence>
<keyword evidence="2" id="KW-1185">Reference proteome</keyword>
<evidence type="ECO:0000313" key="1">
    <source>
        <dbReference type="EMBL" id="GCC18802.1"/>
    </source>
</evidence>
<reference evidence="1 2" key="1">
    <citation type="journal article" date="2018" name="Nat. Ecol. Evol.">
        <title>Shark genomes provide insights into elasmobranch evolution and the origin of vertebrates.</title>
        <authorList>
            <person name="Hara Y"/>
            <person name="Yamaguchi K"/>
            <person name="Onimaru K"/>
            <person name="Kadota M"/>
            <person name="Koyanagi M"/>
            <person name="Keeley SD"/>
            <person name="Tatsumi K"/>
            <person name="Tanaka K"/>
            <person name="Motone F"/>
            <person name="Kageyama Y"/>
            <person name="Nozu R"/>
            <person name="Adachi N"/>
            <person name="Nishimura O"/>
            <person name="Nakagawa R"/>
            <person name="Tanegashima C"/>
            <person name="Kiyatake I"/>
            <person name="Matsumoto R"/>
            <person name="Murakumo K"/>
            <person name="Nishida K"/>
            <person name="Terakita A"/>
            <person name="Kuratani S"/>
            <person name="Sato K"/>
            <person name="Hyodo S Kuraku.S."/>
        </authorList>
    </citation>
    <scope>NUCLEOTIDE SEQUENCE [LARGE SCALE GENOMIC DNA]</scope>
</reference>
<dbReference type="Proteomes" id="UP000287033">
    <property type="component" value="Unassembled WGS sequence"/>
</dbReference>
<dbReference type="EMBL" id="BEZZ01001459">
    <property type="protein sequence ID" value="GCC18802.1"/>
    <property type="molecule type" value="Genomic_DNA"/>
</dbReference>
<name>A0A401RKX1_CHIPU</name>
<protein>
    <submittedName>
        <fullName evidence="1">Uncharacterized protein</fullName>
    </submittedName>
</protein>
<sequence>MLGIGMGATIMGSGGSDAEAVAVEGVGDVRNLERLNSIHIFKEPGISAVESLSIASSVQCQWGTWSMYSQWEHVLEEQSK</sequence>
<comment type="caution">
    <text evidence="1">The sequence shown here is derived from an EMBL/GenBank/DDBJ whole genome shotgun (WGS) entry which is preliminary data.</text>
</comment>
<gene>
    <name evidence="1" type="ORF">chiPu_0018072</name>
</gene>
<organism evidence="1 2">
    <name type="scientific">Chiloscyllium punctatum</name>
    <name type="common">Brownbanded bambooshark</name>
    <name type="synonym">Hemiscyllium punctatum</name>
    <dbReference type="NCBI Taxonomy" id="137246"/>
    <lineage>
        <taxon>Eukaryota</taxon>
        <taxon>Metazoa</taxon>
        <taxon>Chordata</taxon>
        <taxon>Craniata</taxon>
        <taxon>Vertebrata</taxon>
        <taxon>Chondrichthyes</taxon>
        <taxon>Elasmobranchii</taxon>
        <taxon>Galeomorphii</taxon>
        <taxon>Galeoidea</taxon>
        <taxon>Orectolobiformes</taxon>
        <taxon>Hemiscylliidae</taxon>
        <taxon>Chiloscyllium</taxon>
    </lineage>
</organism>
<proteinExistence type="predicted"/>
<dbReference type="AlphaFoldDB" id="A0A401RKX1"/>